<protein>
    <recommendedName>
        <fullName evidence="3">Ricin B lectin domain-containing protein</fullName>
    </recommendedName>
</protein>
<sequence>MFLFLKSFYSVVIRLAKTGEFVMSENIFYKLTPDIKLATHFELEKLPNDEYIIKNTALKKVWDNPRGNYNSKLISYAHHGGVNQKWTLTPKHEGIFIIKNLNKTISYNPSDGYLYVNDNSGKDSFFIDEEGSGKDNFKFFDPLYLFFGNIAQRAAYFVDFFRWNIKRFS</sequence>
<dbReference type="Gene3D" id="2.80.10.50">
    <property type="match status" value="1"/>
</dbReference>
<evidence type="ECO:0000313" key="2">
    <source>
        <dbReference type="Proteomes" id="UP000030655"/>
    </source>
</evidence>
<accession>A0A059F2R0</accession>
<reference evidence="1 2" key="2">
    <citation type="submission" date="2014-03" db="EMBL/GenBank/DDBJ databases">
        <title>The Genome Sequence of Anncaliia algerae insect isolate PRA339.</title>
        <authorList>
            <consortium name="The Broad Institute Genome Sequencing Platform"/>
            <consortium name="The Broad Institute Genome Sequencing Center for Infectious Disease"/>
            <person name="Cuomo C."/>
            <person name="Becnel J."/>
            <person name="Sanscrainte N."/>
            <person name="Walker B."/>
            <person name="Young S.K."/>
            <person name="Zeng Q."/>
            <person name="Gargeya S."/>
            <person name="Fitzgerald M."/>
            <person name="Haas B."/>
            <person name="Abouelleil A."/>
            <person name="Alvarado L."/>
            <person name="Arachchi H.M."/>
            <person name="Berlin A.M."/>
            <person name="Chapman S.B."/>
            <person name="Dewar J."/>
            <person name="Goldberg J."/>
            <person name="Griggs A."/>
            <person name="Gujja S."/>
            <person name="Hansen M."/>
            <person name="Howarth C."/>
            <person name="Imamovic A."/>
            <person name="Larimer J."/>
            <person name="McCowan C."/>
            <person name="Murphy C."/>
            <person name="Neiman D."/>
            <person name="Pearson M."/>
            <person name="Priest M."/>
            <person name="Roberts A."/>
            <person name="Saif S."/>
            <person name="Shea T."/>
            <person name="Sisk P."/>
            <person name="Sykes S."/>
            <person name="Wortman J."/>
            <person name="Nusbaum C."/>
            <person name="Birren B."/>
        </authorList>
    </citation>
    <scope>NUCLEOTIDE SEQUENCE [LARGE SCALE GENOMIC DNA]</scope>
    <source>
        <strain evidence="1 2">PRA339</strain>
    </source>
</reference>
<dbReference type="InterPro" id="IPR035992">
    <property type="entry name" value="Ricin_B-like_lectins"/>
</dbReference>
<dbReference type="AlphaFoldDB" id="A0A059F2R0"/>
<dbReference type="SUPFAM" id="SSF50370">
    <property type="entry name" value="Ricin B-like lectins"/>
    <property type="match status" value="1"/>
</dbReference>
<name>A0A059F2R0_9MICR</name>
<dbReference type="Proteomes" id="UP000030655">
    <property type="component" value="Unassembled WGS sequence"/>
</dbReference>
<dbReference type="HOGENOM" id="CLU_1578117_0_0_1"/>
<reference evidence="2" key="1">
    <citation type="submission" date="2013-02" db="EMBL/GenBank/DDBJ databases">
        <authorList>
            <consortium name="The Broad Institute Genome Sequencing Platform"/>
            <person name="Cuomo C."/>
            <person name="Becnel J."/>
            <person name="Sanscrainte N."/>
            <person name="Walker B."/>
            <person name="Young S.K."/>
            <person name="Zeng Q."/>
            <person name="Gargeya S."/>
            <person name="Fitzgerald M."/>
            <person name="Haas B."/>
            <person name="Abouelleil A."/>
            <person name="Alvarado L."/>
            <person name="Arachchi H.M."/>
            <person name="Berlin A.M."/>
            <person name="Chapman S.B."/>
            <person name="Dewar J."/>
            <person name="Goldberg J."/>
            <person name="Griggs A."/>
            <person name="Gujja S."/>
            <person name="Hansen M."/>
            <person name="Howarth C."/>
            <person name="Imamovic A."/>
            <person name="Larimer J."/>
            <person name="McCowan C."/>
            <person name="Murphy C."/>
            <person name="Neiman D."/>
            <person name="Pearson M."/>
            <person name="Priest M."/>
            <person name="Roberts A."/>
            <person name="Saif S."/>
            <person name="Shea T."/>
            <person name="Sisk P."/>
            <person name="Sykes S."/>
            <person name="Wortman J."/>
            <person name="Nusbaum C."/>
            <person name="Birren B."/>
        </authorList>
    </citation>
    <scope>NUCLEOTIDE SEQUENCE [LARGE SCALE GENOMIC DNA]</scope>
    <source>
        <strain evidence="2">PRA339</strain>
    </source>
</reference>
<dbReference type="EMBL" id="KK365146">
    <property type="protein sequence ID" value="KCZ81251.1"/>
    <property type="molecule type" value="Genomic_DNA"/>
</dbReference>
<evidence type="ECO:0008006" key="3">
    <source>
        <dbReference type="Google" id="ProtNLM"/>
    </source>
</evidence>
<proteinExistence type="predicted"/>
<dbReference type="CDD" id="cd00161">
    <property type="entry name" value="beta-trefoil_Ricin-like"/>
    <property type="match status" value="1"/>
</dbReference>
<organism evidence="1 2">
    <name type="scientific">Anncaliia algerae PRA339</name>
    <dbReference type="NCBI Taxonomy" id="1288291"/>
    <lineage>
        <taxon>Eukaryota</taxon>
        <taxon>Fungi</taxon>
        <taxon>Fungi incertae sedis</taxon>
        <taxon>Microsporidia</taxon>
        <taxon>Tubulinosematoidea</taxon>
        <taxon>Tubulinosematidae</taxon>
        <taxon>Anncaliia</taxon>
    </lineage>
</organism>
<keyword evidence="2" id="KW-1185">Reference proteome</keyword>
<gene>
    <name evidence="1" type="ORF">H312_01329</name>
</gene>
<evidence type="ECO:0000313" key="1">
    <source>
        <dbReference type="EMBL" id="KCZ81251.1"/>
    </source>
</evidence>
<dbReference type="VEuPathDB" id="MicrosporidiaDB:H312_01329"/>